<dbReference type="Gene3D" id="2.130.10.10">
    <property type="entry name" value="YVTN repeat-like/Quinoprotein amine dehydrogenase"/>
    <property type="match status" value="2"/>
</dbReference>
<sequence>MNGHDTPHQPVMEQRLRRWSILALVLTICLVVGSWIFVSHMVHRPSTVPGKTNEMNKQIPQGLYIGYKDVVYRLSAHDGNIIWQQHLTQPYKPYRLIGSSMSIKTISNSLICAILEHAVFILRTSDGKELWHYAVALTPAQQAENRASIMGVVFDQKLLYISFSRGGVAALDLQTGEQKWKKPITGGDNIAVANGNLYAEIPNSKGYPALYAFDGATGQERWHFERELWGNSSFSPVLVDNGILYYGGNPLYALNAQTGKKVWEQRMPQRERSFAGLRLKDNILYSNTNAIIPAVGGLKIPPKSTVSLPSTRRLGQFSGTLSQGMS</sequence>
<name>A0A8J3HYI2_9CHLR</name>
<keyword evidence="1" id="KW-0812">Transmembrane</keyword>
<organism evidence="3 4">
    <name type="scientific">Ktedonospora formicarum</name>
    <dbReference type="NCBI Taxonomy" id="2778364"/>
    <lineage>
        <taxon>Bacteria</taxon>
        <taxon>Bacillati</taxon>
        <taxon>Chloroflexota</taxon>
        <taxon>Ktedonobacteria</taxon>
        <taxon>Ktedonobacterales</taxon>
        <taxon>Ktedonobacteraceae</taxon>
        <taxon>Ktedonospora</taxon>
    </lineage>
</organism>
<comment type="caution">
    <text evidence="3">The sequence shown here is derived from an EMBL/GenBank/DDBJ whole genome shotgun (WGS) entry which is preliminary data.</text>
</comment>
<evidence type="ECO:0000259" key="2">
    <source>
        <dbReference type="Pfam" id="PF13360"/>
    </source>
</evidence>
<keyword evidence="1" id="KW-0472">Membrane</keyword>
<protein>
    <recommendedName>
        <fullName evidence="2">Pyrrolo-quinoline quinone repeat domain-containing protein</fullName>
    </recommendedName>
</protein>
<reference evidence="3" key="1">
    <citation type="submission" date="2020-10" db="EMBL/GenBank/DDBJ databases">
        <title>Taxonomic study of unclassified bacteria belonging to the class Ktedonobacteria.</title>
        <authorList>
            <person name="Yabe S."/>
            <person name="Wang C.M."/>
            <person name="Zheng Y."/>
            <person name="Sakai Y."/>
            <person name="Cavaletti L."/>
            <person name="Monciardini P."/>
            <person name="Donadio S."/>
        </authorList>
    </citation>
    <scope>NUCLEOTIDE SEQUENCE</scope>
    <source>
        <strain evidence="3">SOSP1-1</strain>
    </source>
</reference>
<gene>
    <name evidence="3" type="ORF">KSX_42420</name>
</gene>
<dbReference type="SUPFAM" id="SSF50998">
    <property type="entry name" value="Quinoprotein alcohol dehydrogenase-like"/>
    <property type="match status" value="1"/>
</dbReference>
<feature type="domain" description="Pyrrolo-quinoline quinone repeat" evidence="2">
    <location>
        <begin position="67"/>
        <end position="223"/>
    </location>
</feature>
<evidence type="ECO:0000256" key="1">
    <source>
        <dbReference type="SAM" id="Phobius"/>
    </source>
</evidence>
<dbReference type="InterPro" id="IPR002372">
    <property type="entry name" value="PQQ_rpt_dom"/>
</dbReference>
<dbReference type="InterPro" id="IPR018391">
    <property type="entry name" value="PQQ_b-propeller_rpt"/>
</dbReference>
<accession>A0A8J3HYI2</accession>
<dbReference type="PANTHER" id="PTHR34512">
    <property type="entry name" value="CELL SURFACE PROTEIN"/>
    <property type="match status" value="1"/>
</dbReference>
<proteinExistence type="predicted"/>
<feature type="transmembrane region" description="Helical" evidence="1">
    <location>
        <begin position="21"/>
        <end position="42"/>
    </location>
</feature>
<dbReference type="RefSeq" id="WP_220195480.1">
    <property type="nucleotide sequence ID" value="NZ_BNJF01000002.1"/>
</dbReference>
<dbReference type="PANTHER" id="PTHR34512:SF30">
    <property type="entry name" value="OUTER MEMBRANE PROTEIN ASSEMBLY FACTOR BAMB"/>
    <property type="match status" value="1"/>
</dbReference>
<dbReference type="Pfam" id="PF13360">
    <property type="entry name" value="PQQ_2"/>
    <property type="match status" value="1"/>
</dbReference>
<evidence type="ECO:0000313" key="4">
    <source>
        <dbReference type="Proteomes" id="UP000612362"/>
    </source>
</evidence>
<dbReference type="AlphaFoldDB" id="A0A8J3HYI2"/>
<keyword evidence="4" id="KW-1185">Reference proteome</keyword>
<evidence type="ECO:0000313" key="3">
    <source>
        <dbReference type="EMBL" id="GHO46079.1"/>
    </source>
</evidence>
<keyword evidence="1" id="KW-1133">Transmembrane helix</keyword>
<dbReference type="Proteomes" id="UP000612362">
    <property type="component" value="Unassembled WGS sequence"/>
</dbReference>
<dbReference type="EMBL" id="BNJF01000002">
    <property type="protein sequence ID" value="GHO46079.1"/>
    <property type="molecule type" value="Genomic_DNA"/>
</dbReference>
<dbReference type="SMART" id="SM00564">
    <property type="entry name" value="PQQ"/>
    <property type="match status" value="4"/>
</dbReference>
<dbReference type="InterPro" id="IPR015943">
    <property type="entry name" value="WD40/YVTN_repeat-like_dom_sf"/>
</dbReference>
<dbReference type="InterPro" id="IPR011047">
    <property type="entry name" value="Quinoprotein_ADH-like_sf"/>
</dbReference>